<dbReference type="OrthoDB" id="9776369at2"/>
<feature type="domain" description="UPF0261" evidence="3">
    <location>
        <begin position="184"/>
        <end position="400"/>
    </location>
</feature>
<evidence type="ECO:0000313" key="5">
    <source>
        <dbReference type="Proteomes" id="UP000289184"/>
    </source>
</evidence>
<name>A0A446C4V0_9BURK</name>
<dbReference type="PANTHER" id="PTHR31862">
    <property type="entry name" value="UPF0261 DOMAIN PROTEIN (AFU_ORTHOLOGUE AFUA_1G10120)"/>
    <property type="match status" value="1"/>
</dbReference>
<dbReference type="InterPro" id="IPR008322">
    <property type="entry name" value="UPF0261"/>
</dbReference>
<evidence type="ECO:0000259" key="3">
    <source>
        <dbReference type="Pfam" id="PF23189"/>
    </source>
</evidence>
<dbReference type="Pfam" id="PF23189">
    <property type="entry name" value="UPF0261_C"/>
    <property type="match status" value="1"/>
</dbReference>
<dbReference type="NCBIfam" id="NF002674">
    <property type="entry name" value="PRK02399.1-2"/>
    <property type="match status" value="1"/>
</dbReference>
<evidence type="ECO:0000313" key="4">
    <source>
        <dbReference type="EMBL" id="SSW62902.1"/>
    </source>
</evidence>
<gene>
    <name evidence="4" type="ORF">AGI3411_00751</name>
</gene>
<accession>A0A446C4V0</accession>
<dbReference type="PIRSF" id="PIRSF033271">
    <property type="entry name" value="UCP033271"/>
    <property type="match status" value="1"/>
</dbReference>
<evidence type="ECO:0000259" key="2">
    <source>
        <dbReference type="Pfam" id="PF06792"/>
    </source>
</evidence>
<dbReference type="Pfam" id="PF06792">
    <property type="entry name" value="UPF0261"/>
    <property type="match status" value="1"/>
</dbReference>
<dbReference type="InterPro" id="IPR056778">
    <property type="entry name" value="UPF0261_C"/>
</dbReference>
<comment type="similarity">
    <text evidence="1">Belongs to the UPF0261 family.</text>
</comment>
<dbReference type="EMBL" id="UFQB01000002">
    <property type="protein sequence ID" value="SSW62902.1"/>
    <property type="molecule type" value="Genomic_DNA"/>
</dbReference>
<sequence>MTHSNRRVYVAATYDTKGHEADYVVGLLEREGLDAVSVDVSTSGAASAAQVQAQEVAACHPDGAGAVFTGDRGTAIAAMAQAFERYAAGNAGIGALLGLGGSGGTALITPAMRALPIGTPKLMVSTMASGNVAPYVGPSDIAMMYSVTDVAGLNRISRRVLANAAGMIGGAFRQAASAAADDGRPAVGITMFGVTTPCVQQVTPLLESRYDCLVFHATGTGGQSMEKLLDSHLLAGVLDLTTTEVCDLLFGGVLACTEDRFGAVARTGAPYVGSCGALDMVNFGAMDTVPERYRGRKFYPHNPQVTLMRTTVEENVRQGEWIAARLNRCQGPVRFLIPEGGVSALDAPDQSFWDPEADAALFAALEANVQQTADRRLVRVPCHINDPLFARTAVEHYLEIATH</sequence>
<dbReference type="AlphaFoldDB" id="A0A446C4V0"/>
<dbReference type="CDD" id="cd15488">
    <property type="entry name" value="Tm-1-like"/>
    <property type="match status" value="1"/>
</dbReference>
<organism evidence="4 5">
    <name type="scientific">Achromobacter agilis</name>
    <dbReference type="NCBI Taxonomy" id="1353888"/>
    <lineage>
        <taxon>Bacteria</taxon>
        <taxon>Pseudomonadati</taxon>
        <taxon>Pseudomonadota</taxon>
        <taxon>Betaproteobacteria</taxon>
        <taxon>Burkholderiales</taxon>
        <taxon>Alcaligenaceae</taxon>
        <taxon>Achromobacter</taxon>
    </lineage>
</organism>
<dbReference type="Proteomes" id="UP000289184">
    <property type="component" value="Unassembled WGS sequence"/>
</dbReference>
<dbReference type="NCBIfam" id="NF002673">
    <property type="entry name" value="PRK02399.1-1"/>
    <property type="match status" value="1"/>
</dbReference>
<keyword evidence="5" id="KW-1185">Reference proteome</keyword>
<feature type="domain" description="UPF0261" evidence="2">
    <location>
        <begin position="7"/>
        <end position="174"/>
    </location>
</feature>
<dbReference type="NCBIfam" id="NF002675">
    <property type="entry name" value="PRK02399.1-3"/>
    <property type="match status" value="1"/>
</dbReference>
<dbReference type="InterPro" id="IPR044122">
    <property type="entry name" value="UPF0261_N"/>
</dbReference>
<dbReference type="PANTHER" id="PTHR31862:SF1">
    <property type="entry name" value="UPF0261 DOMAIN PROTEIN (AFU_ORTHOLOGUE AFUA_1G10120)"/>
    <property type="match status" value="1"/>
</dbReference>
<dbReference type="HAMAP" id="MF_00677">
    <property type="entry name" value="UPF0261"/>
    <property type="match status" value="1"/>
</dbReference>
<proteinExistence type="inferred from homology"/>
<dbReference type="Gene3D" id="3.40.50.12020">
    <property type="entry name" value="Uncharacterised protein family UPF0261, NN domain"/>
    <property type="match status" value="1"/>
</dbReference>
<evidence type="ECO:0000256" key="1">
    <source>
        <dbReference type="HAMAP-Rule" id="MF_00677"/>
    </source>
</evidence>
<reference evidence="4 5" key="1">
    <citation type="submission" date="2018-07" db="EMBL/GenBank/DDBJ databases">
        <authorList>
            <person name="Peeters C."/>
        </authorList>
    </citation>
    <scope>NUCLEOTIDE SEQUENCE [LARGE SCALE GENOMIC DNA]</scope>
    <source>
        <strain evidence="4 5">LMG 3411</strain>
    </source>
</reference>
<dbReference type="InterPro" id="IPR051353">
    <property type="entry name" value="Tobamovirus_resist_UPF0261"/>
</dbReference>
<dbReference type="RefSeq" id="WP_129526070.1">
    <property type="nucleotide sequence ID" value="NZ_UFQB01000002.1"/>
</dbReference>
<dbReference type="Gene3D" id="3.40.50.12030">
    <property type="entry name" value="Uncharacterised protein family UPF0261, NC domain"/>
    <property type="match status" value="1"/>
</dbReference>
<protein>
    <recommendedName>
        <fullName evidence="1">UPF0261 protein AGI3411_00751</fullName>
    </recommendedName>
</protein>